<accession>A0ABV6XX55</accession>
<dbReference type="RefSeq" id="WP_380567944.1">
    <property type="nucleotide sequence ID" value="NZ_JBEUKS010000014.1"/>
</dbReference>
<comment type="caution">
    <text evidence="2">The sequence shown here is derived from an EMBL/GenBank/DDBJ whole genome shotgun (WGS) entry which is preliminary data.</text>
</comment>
<proteinExistence type="predicted"/>
<dbReference type="Proteomes" id="UP001592581">
    <property type="component" value="Unassembled WGS sequence"/>
</dbReference>
<reference evidence="2 3" key="1">
    <citation type="submission" date="2024-06" db="EMBL/GenBank/DDBJ databases">
        <authorList>
            <person name="Lee S.D."/>
        </authorList>
    </citation>
    <scope>NUCLEOTIDE SEQUENCE [LARGE SCALE GENOMIC DNA]</scope>
    <source>
        <strain evidence="2 3">N1-10</strain>
    </source>
</reference>
<dbReference type="NCBIfam" id="NF038083">
    <property type="entry name" value="CU044_5270_fam"/>
    <property type="match status" value="1"/>
</dbReference>
<evidence type="ECO:0000256" key="1">
    <source>
        <dbReference type="SAM" id="Phobius"/>
    </source>
</evidence>
<keyword evidence="3" id="KW-1185">Reference proteome</keyword>
<organism evidence="2 3">
    <name type="scientific">Streptacidiphilus jeojiensis</name>
    <dbReference type="NCBI Taxonomy" id="3229225"/>
    <lineage>
        <taxon>Bacteria</taxon>
        <taxon>Bacillati</taxon>
        <taxon>Actinomycetota</taxon>
        <taxon>Actinomycetes</taxon>
        <taxon>Kitasatosporales</taxon>
        <taxon>Streptomycetaceae</taxon>
        <taxon>Streptacidiphilus</taxon>
    </lineage>
</organism>
<evidence type="ECO:0000313" key="3">
    <source>
        <dbReference type="Proteomes" id="UP001592581"/>
    </source>
</evidence>
<name>A0ABV6XX55_9ACTN</name>
<evidence type="ECO:0000313" key="2">
    <source>
        <dbReference type="EMBL" id="MFC1442856.1"/>
    </source>
</evidence>
<sequence>MNGQELMNVPGMAEVAAAGEVAPLRPELLASLQAAAADAVRGAQAQASVDRLAAARTRRGKRRLVLPAAAAAAITAGLLASVLVDGPQAGRTSAVPTPVRATQSIGDAADAAVFLDGVAQVQGAEPPSAAPYWRMVVAQTHAGAAPVTYTEWLGRAGAYFIVNGSEHRKQFTATWGVGPSSVDWEGLDRLPTDTDALRKLLAADGSGRAFGQIALLLGESPAEPALRAALYRVLAQLPRVQLEGPAKDSVGRTGTAVAFPTGDVTERLVIDPKTGLLLERMEIARTAGAADPACRISPGNPGHCRPALHVGEVIDSNTYLQVGPATSLK</sequence>
<keyword evidence="1" id="KW-1133">Transmembrane helix</keyword>
<dbReference type="InterPro" id="IPR047789">
    <property type="entry name" value="CU044_5270-like"/>
</dbReference>
<dbReference type="EMBL" id="JBEUKS010000014">
    <property type="protein sequence ID" value="MFC1442856.1"/>
    <property type="molecule type" value="Genomic_DNA"/>
</dbReference>
<keyword evidence="1" id="KW-0472">Membrane</keyword>
<keyword evidence="1" id="KW-0812">Transmembrane</keyword>
<protein>
    <submittedName>
        <fullName evidence="2">CU044_5270 family protein</fullName>
    </submittedName>
</protein>
<gene>
    <name evidence="2" type="ORF">ABUW04_31865</name>
</gene>
<feature type="transmembrane region" description="Helical" evidence="1">
    <location>
        <begin position="64"/>
        <end position="84"/>
    </location>
</feature>